<sequence length="81" mass="8491">MRYIRDPGRPVRAGDKPGRTRRAAAPVADTDPGTGTGTGTGTGDIQLTHHPGRDWAQPAVEDEYPGPGYGCADGHHCVRGV</sequence>
<protein>
    <submittedName>
        <fullName evidence="2">Uncharacterized protein</fullName>
    </submittedName>
</protein>
<evidence type="ECO:0000256" key="1">
    <source>
        <dbReference type="SAM" id="MobiDB-lite"/>
    </source>
</evidence>
<dbReference type="AlphaFoldDB" id="L7V9N2"/>
<dbReference type="KEGG" id="mli:MULP_03502"/>
<dbReference type="EMBL" id="CP003899">
    <property type="protein sequence ID" value="AGC63173.1"/>
    <property type="molecule type" value="Genomic_DNA"/>
</dbReference>
<evidence type="ECO:0000313" key="3">
    <source>
        <dbReference type="Proteomes" id="UP000011157"/>
    </source>
</evidence>
<proteinExistence type="predicted"/>
<feature type="region of interest" description="Disordered" evidence="1">
    <location>
        <begin position="1"/>
        <end position="61"/>
    </location>
</feature>
<organism evidence="2 3">
    <name type="scientific">Mycobacterium liflandii (strain 128FXT)</name>
    <dbReference type="NCBI Taxonomy" id="459424"/>
    <lineage>
        <taxon>Bacteria</taxon>
        <taxon>Bacillati</taxon>
        <taxon>Actinomycetota</taxon>
        <taxon>Actinomycetes</taxon>
        <taxon>Mycobacteriales</taxon>
        <taxon>Mycobacteriaceae</taxon>
        <taxon>Mycobacterium</taxon>
        <taxon>Mycobacterium ulcerans group</taxon>
    </lineage>
</organism>
<name>L7V9N2_MYCL1</name>
<gene>
    <name evidence="2" type="ordered locus">MULP_03502</name>
</gene>
<evidence type="ECO:0000313" key="2">
    <source>
        <dbReference type="EMBL" id="AGC63173.1"/>
    </source>
</evidence>
<dbReference type="HOGENOM" id="CLU_2570138_0_0_11"/>
<feature type="compositionally biased region" description="Basic and acidic residues" evidence="1">
    <location>
        <begin position="1"/>
        <end position="18"/>
    </location>
</feature>
<keyword evidence="3" id="KW-1185">Reference proteome</keyword>
<accession>L7V9N2</accession>
<dbReference type="Proteomes" id="UP000011157">
    <property type="component" value="Chromosome"/>
</dbReference>
<reference evidence="2 3" key="1">
    <citation type="journal article" date="2013" name="J. Bacteriol.">
        <title>Complete Genome Sequence of the Frog Pathogen Mycobacterium ulcerans Ecovar Liflandii.</title>
        <authorList>
            <person name="Tobias N.J."/>
            <person name="Doig K.D."/>
            <person name="Medema M.H."/>
            <person name="Chen H."/>
            <person name="Haring V."/>
            <person name="Moore R."/>
            <person name="Seemann T."/>
            <person name="Stinear T.P."/>
        </authorList>
    </citation>
    <scope>NUCLEOTIDE SEQUENCE [LARGE SCALE GENOMIC DNA]</scope>
    <source>
        <strain evidence="2 3">128FXT</strain>
    </source>
</reference>